<evidence type="ECO:0000313" key="2">
    <source>
        <dbReference type="Proteomes" id="UP000515154"/>
    </source>
</evidence>
<dbReference type="PROSITE" id="PS50209">
    <property type="entry name" value="CARD"/>
    <property type="match status" value="1"/>
</dbReference>
<dbReference type="Proteomes" id="UP000515154">
    <property type="component" value="Linkage group LG14"/>
</dbReference>
<name>A0A6P7T6V1_9MOLL</name>
<proteinExistence type="predicted"/>
<evidence type="ECO:0000313" key="3">
    <source>
        <dbReference type="RefSeq" id="XP_029645546.1"/>
    </source>
</evidence>
<reference evidence="3 4" key="1">
    <citation type="submission" date="2025-08" db="UniProtKB">
        <authorList>
            <consortium name="RefSeq"/>
        </authorList>
    </citation>
    <scope>IDENTIFICATION</scope>
</reference>
<sequence>MADKQRLFNANKIQRSYKQLVDGIDAVLIDIILDEFFASSIFTEEEMYTVQAEKVIHQKNRCFLKFLLEKMKNEDKSNISRIFDEFLKCLRDNTCDSLATIVEETDNSPVVEPEVAAVLNCAKDLDLDERLLGRVLLFVSSGWEAAAIELGVEMGKITNAKNSGNEYMQKFVVFNAWRRKEGFMPGGLVKLLKALSQFPELPEMVNWGKLKESLESYRQENLGRSATIPS</sequence>
<dbReference type="CDD" id="cd01671">
    <property type="entry name" value="CARD"/>
    <property type="match status" value="1"/>
</dbReference>
<keyword evidence="2" id="KW-1185">Reference proteome</keyword>
<evidence type="ECO:0000259" key="1">
    <source>
        <dbReference type="PROSITE" id="PS50209"/>
    </source>
</evidence>
<feature type="domain" description="CARD" evidence="1">
    <location>
        <begin position="5"/>
        <end position="105"/>
    </location>
</feature>
<dbReference type="RefSeq" id="XP_036365009.1">
    <property type="nucleotide sequence ID" value="XM_036509116.1"/>
</dbReference>
<gene>
    <name evidence="3 4" type="primary">LOC115219506</name>
</gene>
<dbReference type="SUPFAM" id="SSF47986">
    <property type="entry name" value="DEATH domain"/>
    <property type="match status" value="1"/>
</dbReference>
<accession>A0A6P7T6V1</accession>
<protein>
    <submittedName>
        <fullName evidence="3 4">Uncharacterized protein LOC115219506</fullName>
    </submittedName>
</protein>
<evidence type="ECO:0000313" key="4">
    <source>
        <dbReference type="RefSeq" id="XP_036365009.1"/>
    </source>
</evidence>
<organism evidence="2 3">
    <name type="scientific">Octopus sinensis</name>
    <name type="common">East Asian common octopus</name>
    <dbReference type="NCBI Taxonomy" id="2607531"/>
    <lineage>
        <taxon>Eukaryota</taxon>
        <taxon>Metazoa</taxon>
        <taxon>Spiralia</taxon>
        <taxon>Lophotrochozoa</taxon>
        <taxon>Mollusca</taxon>
        <taxon>Cephalopoda</taxon>
        <taxon>Coleoidea</taxon>
        <taxon>Octopodiformes</taxon>
        <taxon>Octopoda</taxon>
        <taxon>Incirrata</taxon>
        <taxon>Octopodidae</taxon>
        <taxon>Octopus</taxon>
    </lineage>
</organism>
<dbReference type="RefSeq" id="XP_029645546.1">
    <property type="nucleotide sequence ID" value="XM_029789686.2"/>
</dbReference>
<dbReference type="GO" id="GO:0042981">
    <property type="term" value="P:regulation of apoptotic process"/>
    <property type="evidence" value="ECO:0007669"/>
    <property type="project" value="InterPro"/>
</dbReference>
<dbReference type="KEGG" id="osn:115219506"/>
<dbReference type="Gene3D" id="1.10.533.10">
    <property type="entry name" value="Death Domain, Fas"/>
    <property type="match status" value="1"/>
</dbReference>
<dbReference type="InterPro" id="IPR001315">
    <property type="entry name" value="CARD"/>
</dbReference>
<dbReference type="InterPro" id="IPR011029">
    <property type="entry name" value="DEATH-like_dom_sf"/>
</dbReference>
<dbReference type="AlphaFoldDB" id="A0A6P7T6V1"/>